<reference evidence="1" key="1">
    <citation type="journal article" date="2020" name="mSystems">
        <title>Genome- and Community-Level Interaction Insights into Carbon Utilization and Element Cycling Functions of Hydrothermarchaeota in Hydrothermal Sediment.</title>
        <authorList>
            <person name="Zhou Z."/>
            <person name="Liu Y."/>
            <person name="Xu W."/>
            <person name="Pan J."/>
            <person name="Luo Z.H."/>
            <person name="Li M."/>
        </authorList>
    </citation>
    <scope>NUCLEOTIDE SEQUENCE [LARGE SCALE GENOMIC DNA]</scope>
    <source>
        <strain evidence="1">SpSt-417</strain>
    </source>
</reference>
<name>A0A7C4XNT4_UNCKA</name>
<organism evidence="1">
    <name type="scientific">candidate division WWE3 bacterium</name>
    <dbReference type="NCBI Taxonomy" id="2053526"/>
    <lineage>
        <taxon>Bacteria</taxon>
        <taxon>Katanobacteria</taxon>
    </lineage>
</organism>
<evidence type="ECO:0000313" key="1">
    <source>
        <dbReference type="EMBL" id="HGW29813.1"/>
    </source>
</evidence>
<accession>A0A7C4XNT4</accession>
<gene>
    <name evidence="1" type="ORF">ENR63_02740</name>
</gene>
<comment type="caution">
    <text evidence="1">The sequence shown here is derived from an EMBL/GenBank/DDBJ whole genome shotgun (WGS) entry which is preliminary data.</text>
</comment>
<dbReference type="AlphaFoldDB" id="A0A7C4XNT4"/>
<sequence>MKNSFKFSSILTAYKQHNPSNGPIAQTLYDLTIDMGAHPNPQGMLTNLNLKKTDKHREIQSNYLNIPSLAWKAAEKNSARVAICSLHIFQSIYKERFEISGLEGKIRAASQGL</sequence>
<protein>
    <submittedName>
        <fullName evidence="1">Uncharacterized protein</fullName>
    </submittedName>
</protein>
<proteinExistence type="predicted"/>
<dbReference type="EMBL" id="DSRT01000147">
    <property type="protein sequence ID" value="HGW29813.1"/>
    <property type="molecule type" value="Genomic_DNA"/>
</dbReference>